<accession>A0A9Q9SSP9</accession>
<reference evidence="2" key="2">
    <citation type="submission" date="2022-10" db="EMBL/GenBank/DDBJ databases">
        <authorList>
            <person name="Ngo T.-E."/>
        </authorList>
    </citation>
    <scope>NUCLEOTIDE SEQUENCE</scope>
    <source>
        <strain evidence="2">JHB</strain>
    </source>
</reference>
<dbReference type="Proteomes" id="UP000176944">
    <property type="component" value="Chromosome"/>
</dbReference>
<proteinExistence type="predicted"/>
<protein>
    <submittedName>
        <fullName evidence="2">Uncharacterized protein</fullName>
    </submittedName>
</protein>
<evidence type="ECO:0000313" key="2">
    <source>
        <dbReference type="EMBL" id="WAN68936.1"/>
    </source>
</evidence>
<name>A0A9Q9SSP9_MOOP1</name>
<feature type="compositionally biased region" description="Polar residues" evidence="1">
    <location>
        <begin position="31"/>
        <end position="44"/>
    </location>
</feature>
<gene>
    <name evidence="2" type="ORF">BJP36_42010</name>
</gene>
<feature type="compositionally biased region" description="Polar residues" evidence="1">
    <location>
        <begin position="8"/>
        <end position="21"/>
    </location>
</feature>
<dbReference type="EMBL" id="CP017708">
    <property type="protein sequence ID" value="WAN68936.1"/>
    <property type="molecule type" value="Genomic_DNA"/>
</dbReference>
<organism evidence="2">
    <name type="scientific">Moorena producens (strain JHB)</name>
    <dbReference type="NCBI Taxonomy" id="1454205"/>
    <lineage>
        <taxon>Bacteria</taxon>
        <taxon>Bacillati</taxon>
        <taxon>Cyanobacteriota</taxon>
        <taxon>Cyanophyceae</taxon>
        <taxon>Coleofasciculales</taxon>
        <taxon>Coleofasciculaceae</taxon>
        <taxon>Moorena</taxon>
    </lineage>
</organism>
<feature type="region of interest" description="Disordered" evidence="1">
    <location>
        <begin position="1"/>
        <end position="44"/>
    </location>
</feature>
<sequence length="44" mass="4983">MLHVGQITYPTGTPKANNPITLANRPRDRVQPSTFNFQPLTFNQ</sequence>
<reference evidence="2" key="1">
    <citation type="journal article" date="2017" name="Proc. Natl. Acad. Sci. U.S.A.">
        <title>Comparative genomics uncovers the prolific and distinctive metabolic potential of the cyanobacterial genus Moorea.</title>
        <authorList>
            <person name="Leao T."/>
            <person name="Castelao G."/>
            <person name="Korobeynikov A."/>
            <person name="Monroe E.A."/>
            <person name="Podell S."/>
            <person name="Glukhov E."/>
            <person name="Allen E.E."/>
            <person name="Gerwick W.H."/>
            <person name="Gerwick L."/>
        </authorList>
    </citation>
    <scope>NUCLEOTIDE SEQUENCE</scope>
    <source>
        <strain evidence="2">JHB</strain>
    </source>
</reference>
<dbReference type="AlphaFoldDB" id="A0A9Q9SSP9"/>
<evidence type="ECO:0000256" key="1">
    <source>
        <dbReference type="SAM" id="MobiDB-lite"/>
    </source>
</evidence>